<evidence type="ECO:0000259" key="5">
    <source>
        <dbReference type="Pfam" id="PF25975"/>
    </source>
</evidence>
<evidence type="ECO:0000259" key="6">
    <source>
        <dbReference type="Pfam" id="PF25990"/>
    </source>
</evidence>
<sequence>MGKGKGKRSKKKLFIFGALALMLVIVVVLVITSGEKEKIISVQTEKAEKRTITQVVSATGKIFPEYQVELRPEVTGEIVDLPVKEGDIVKKGQLLIRIKPVQYIAQRNRAAATLEASKAMLKVREATLEKVKADYKRIKELFQKDLASEQELETAKSNYLQNVGQYESQEASVKQAAAGLADAEEQLQKTAIYSPIDGRITALNVELSERVLGSSFSQGTHLMTVADLSKIEARVEVDENDVVLISIGDTTNIDIDAFGDRKFLGLVSQIGNSAKTTGAGSQDEVVNFEVRISLVNPDSKIRPGMSCDADIETETKYNVVTVPIQAVTARIDKPKDGEMKKDRPKRRSKPQEVVFVVDGNSVKQTKIKTGISDDTYIEVTEGLEGGEEVVTGPYRAVSKELEDGSKIMLPKKDKRGERKGKNKESEAKGDSTNASN</sequence>
<keyword evidence="2" id="KW-0472">Membrane</keyword>
<dbReference type="InterPro" id="IPR058625">
    <property type="entry name" value="MdtA-like_BSH"/>
</dbReference>
<feature type="domain" description="Multidrug resistance protein MdtA-like alpha-helical hairpin" evidence="3">
    <location>
        <begin position="114"/>
        <end position="180"/>
    </location>
</feature>
<gene>
    <name evidence="7" type="ORF">MNBD_IGNAVI01-886</name>
</gene>
<dbReference type="InterPro" id="IPR058624">
    <property type="entry name" value="MdtA-like_HH"/>
</dbReference>
<dbReference type="InterPro" id="IPR058636">
    <property type="entry name" value="Beta-barrel_YknX"/>
</dbReference>
<organism evidence="7">
    <name type="scientific">hydrothermal vent metagenome</name>
    <dbReference type="NCBI Taxonomy" id="652676"/>
    <lineage>
        <taxon>unclassified sequences</taxon>
        <taxon>metagenomes</taxon>
        <taxon>ecological metagenomes</taxon>
    </lineage>
</organism>
<dbReference type="Gene3D" id="2.40.50.100">
    <property type="match status" value="1"/>
</dbReference>
<protein>
    <submittedName>
        <fullName evidence="7">ABC transporter, RND-adapter-like protein</fullName>
    </submittedName>
</protein>
<dbReference type="Pfam" id="PF25917">
    <property type="entry name" value="BSH_RND"/>
    <property type="match status" value="1"/>
</dbReference>
<feature type="domain" description="Multidrug resistance protein MdtA-like barrel-sandwich hybrid" evidence="4">
    <location>
        <begin position="67"/>
        <end position="207"/>
    </location>
</feature>
<dbReference type="GO" id="GO:1990281">
    <property type="term" value="C:efflux pump complex"/>
    <property type="evidence" value="ECO:0007669"/>
    <property type="project" value="TreeGrafter"/>
</dbReference>
<dbReference type="AlphaFoldDB" id="A0A3B1BWW7"/>
<feature type="domain" description="YknX-like beta-barrel" evidence="6">
    <location>
        <begin position="234"/>
        <end position="310"/>
    </location>
</feature>
<feature type="region of interest" description="Disordered" evidence="1">
    <location>
        <begin position="394"/>
        <end position="436"/>
    </location>
</feature>
<name>A0A3B1BWW7_9ZZZZ</name>
<feature type="compositionally biased region" description="Basic and acidic residues" evidence="1">
    <location>
        <begin position="397"/>
        <end position="416"/>
    </location>
</feature>
<dbReference type="EMBL" id="UOGD01000040">
    <property type="protein sequence ID" value="VAX15978.1"/>
    <property type="molecule type" value="Genomic_DNA"/>
</dbReference>
<dbReference type="Pfam" id="PF25876">
    <property type="entry name" value="HH_MFP_RND"/>
    <property type="match status" value="1"/>
</dbReference>
<dbReference type="NCBIfam" id="TIGR01730">
    <property type="entry name" value="RND_mfp"/>
    <property type="match status" value="1"/>
</dbReference>
<dbReference type="Pfam" id="PF25990">
    <property type="entry name" value="Beta-barrel_YknX"/>
    <property type="match status" value="1"/>
</dbReference>
<feature type="domain" description="CzcB-like C-terminal circularly permuted SH3-like" evidence="5">
    <location>
        <begin position="351"/>
        <end position="391"/>
    </location>
</feature>
<proteinExistence type="predicted"/>
<dbReference type="Gene3D" id="2.40.420.20">
    <property type="match status" value="1"/>
</dbReference>
<evidence type="ECO:0000313" key="7">
    <source>
        <dbReference type="EMBL" id="VAX15978.1"/>
    </source>
</evidence>
<reference evidence="7" key="1">
    <citation type="submission" date="2018-06" db="EMBL/GenBank/DDBJ databases">
        <authorList>
            <person name="Zhirakovskaya E."/>
        </authorList>
    </citation>
    <scope>NUCLEOTIDE SEQUENCE</scope>
</reference>
<accession>A0A3B1BWW7</accession>
<dbReference type="Pfam" id="PF25975">
    <property type="entry name" value="CzcB_C"/>
    <property type="match status" value="1"/>
</dbReference>
<keyword evidence="2" id="KW-0812">Transmembrane</keyword>
<dbReference type="PANTHER" id="PTHR30469">
    <property type="entry name" value="MULTIDRUG RESISTANCE PROTEIN MDTA"/>
    <property type="match status" value="1"/>
</dbReference>
<feature type="transmembrane region" description="Helical" evidence="2">
    <location>
        <begin position="12"/>
        <end position="31"/>
    </location>
</feature>
<dbReference type="PANTHER" id="PTHR30469:SF33">
    <property type="entry name" value="SLR1207 PROTEIN"/>
    <property type="match status" value="1"/>
</dbReference>
<dbReference type="SUPFAM" id="SSF111369">
    <property type="entry name" value="HlyD-like secretion proteins"/>
    <property type="match status" value="1"/>
</dbReference>
<dbReference type="Gene3D" id="2.40.30.170">
    <property type="match status" value="1"/>
</dbReference>
<evidence type="ECO:0000256" key="1">
    <source>
        <dbReference type="SAM" id="MobiDB-lite"/>
    </source>
</evidence>
<evidence type="ECO:0000256" key="2">
    <source>
        <dbReference type="SAM" id="Phobius"/>
    </source>
</evidence>
<dbReference type="InterPro" id="IPR058649">
    <property type="entry name" value="CzcB_C"/>
</dbReference>
<keyword evidence="2" id="KW-1133">Transmembrane helix</keyword>
<dbReference type="GO" id="GO:0015562">
    <property type="term" value="F:efflux transmembrane transporter activity"/>
    <property type="evidence" value="ECO:0007669"/>
    <property type="project" value="TreeGrafter"/>
</dbReference>
<dbReference type="InterPro" id="IPR006143">
    <property type="entry name" value="RND_pump_MFP"/>
</dbReference>
<evidence type="ECO:0000259" key="3">
    <source>
        <dbReference type="Pfam" id="PF25876"/>
    </source>
</evidence>
<evidence type="ECO:0000259" key="4">
    <source>
        <dbReference type="Pfam" id="PF25917"/>
    </source>
</evidence>
<dbReference type="Gene3D" id="1.10.287.470">
    <property type="entry name" value="Helix hairpin bin"/>
    <property type="match status" value="1"/>
</dbReference>